<dbReference type="InterPro" id="IPR008383">
    <property type="entry name" value="API5"/>
</dbReference>
<dbReference type="InParanoid" id="A0A6P6YH74"/>
<proteinExistence type="inferred from homology"/>
<dbReference type="InterPro" id="IPR016024">
    <property type="entry name" value="ARM-type_fold"/>
</dbReference>
<dbReference type="GO" id="GO:0006915">
    <property type="term" value="P:apoptotic process"/>
    <property type="evidence" value="ECO:0007669"/>
    <property type="project" value="UniProtKB-KW"/>
</dbReference>
<evidence type="ECO:0000313" key="3">
    <source>
        <dbReference type="Proteomes" id="UP000515146"/>
    </source>
</evidence>
<gene>
    <name evidence="4" type="primary">LOC113797924</name>
</gene>
<dbReference type="CTD" id="35053"/>
<sequence length="579" mass="65253">MANTAAAVVVTTVDPLDQLYEHYNKLDSAKENIKQYESNYLAILNAVHGTPQEKQLCSQFISKFFVHFPDHYESAIDSLLDLCEDDDPNIRRRAIKELPNICRDRKEFVTKIADVLAQLLLSEDQIELNIVNQALITLANYDIKSFLLALFGQILDGEDETRDRVIKFFGTKFRTIKSDLLTKEIEEFILDNCKKILIDVTKDEFITLMTLLAGLKISKTVHGHNNLLAIIKDQSELNNDFIPSEPDSLDKFLMCIRHGIPYFSQFSPSTEFVQYICLKILPHLAQIEQQQSGSELEVLQALSEIISFVSPSLETNQFEQCQNAVFQCLLGYIPKPPEDLNTSATDLSSTDDLPSTQFSHVECLLYSLHQLCKLNPKYFEAESKANEFKDFKLRLQYLARGVQSYVNKLKKVISGLKPSELKTPENKIKMIALKATSNINSLTKDFFKIPPSYKTSIQLSFKSSKSTTTTLPAPASLPTLASDKIEDSGDSSTAATATVAKKRPLITAPEGSEKTSTTPAKRERKFYQPPVGKFNKTTPGSFRPRSSFSRNYNANNQRFNQRRGGFGNRGGRGGGFRRF</sequence>
<keyword evidence="2" id="KW-0053">Apoptosis</keyword>
<reference evidence="4" key="1">
    <citation type="submission" date="2025-08" db="UniProtKB">
        <authorList>
            <consortium name="RefSeq"/>
        </authorList>
    </citation>
    <scope>IDENTIFICATION</scope>
    <source>
        <strain evidence="4">Airmid</strain>
    </source>
</reference>
<organism evidence="3 4">
    <name type="scientific">Dermatophagoides pteronyssinus</name>
    <name type="common">European house dust mite</name>
    <dbReference type="NCBI Taxonomy" id="6956"/>
    <lineage>
        <taxon>Eukaryota</taxon>
        <taxon>Metazoa</taxon>
        <taxon>Ecdysozoa</taxon>
        <taxon>Arthropoda</taxon>
        <taxon>Chelicerata</taxon>
        <taxon>Arachnida</taxon>
        <taxon>Acari</taxon>
        <taxon>Acariformes</taxon>
        <taxon>Sarcoptiformes</taxon>
        <taxon>Astigmata</taxon>
        <taxon>Psoroptidia</taxon>
        <taxon>Analgoidea</taxon>
        <taxon>Pyroglyphidae</taxon>
        <taxon>Dermatophagoidinae</taxon>
        <taxon>Dermatophagoides</taxon>
    </lineage>
</organism>
<dbReference type="PANTHER" id="PTHR12758">
    <property type="entry name" value="APOPTOSIS INHIBITOR 5-RELATED"/>
    <property type="match status" value="1"/>
</dbReference>
<dbReference type="GO" id="GO:0043066">
    <property type="term" value="P:negative regulation of apoptotic process"/>
    <property type="evidence" value="ECO:0007669"/>
    <property type="project" value="TreeGrafter"/>
</dbReference>
<name>A0A6P6YH74_DERPT</name>
<dbReference type="KEGG" id="dpte:113797924"/>
<dbReference type="Pfam" id="PF05918">
    <property type="entry name" value="API5"/>
    <property type="match status" value="1"/>
</dbReference>
<dbReference type="InterPro" id="IPR011989">
    <property type="entry name" value="ARM-like"/>
</dbReference>
<dbReference type="OrthoDB" id="19224at2759"/>
<comment type="similarity">
    <text evidence="1">Belongs to the API5 family.</text>
</comment>
<evidence type="ECO:0000256" key="1">
    <source>
        <dbReference type="ARBA" id="ARBA00009515"/>
    </source>
</evidence>
<dbReference type="AlphaFoldDB" id="A0A6P6YH74"/>
<protein>
    <submittedName>
        <fullName evidence="4">Apoptosis inhibitor 5-like</fullName>
    </submittedName>
</protein>
<dbReference type="OMA" id="RCIKFLA"/>
<dbReference type="RefSeq" id="XP_027204194.1">
    <property type="nucleotide sequence ID" value="XM_027348393.1"/>
</dbReference>
<evidence type="ECO:0000256" key="2">
    <source>
        <dbReference type="ARBA" id="ARBA00022703"/>
    </source>
</evidence>
<dbReference type="Gene3D" id="1.25.10.10">
    <property type="entry name" value="Leucine-rich Repeat Variant"/>
    <property type="match status" value="1"/>
</dbReference>
<dbReference type="PANTHER" id="PTHR12758:SF19">
    <property type="entry name" value="APOPTOSIS INHIBITOR 5"/>
    <property type="match status" value="1"/>
</dbReference>
<dbReference type="GO" id="GO:0005634">
    <property type="term" value="C:nucleus"/>
    <property type="evidence" value="ECO:0007669"/>
    <property type="project" value="TreeGrafter"/>
</dbReference>
<dbReference type="Proteomes" id="UP000515146">
    <property type="component" value="Unplaced"/>
</dbReference>
<dbReference type="GO" id="GO:0003723">
    <property type="term" value="F:RNA binding"/>
    <property type="evidence" value="ECO:0007669"/>
    <property type="project" value="TreeGrafter"/>
</dbReference>
<dbReference type="SUPFAM" id="SSF48371">
    <property type="entry name" value="ARM repeat"/>
    <property type="match status" value="1"/>
</dbReference>
<accession>A0A6P6YH74</accession>
<dbReference type="FunCoup" id="A0A6P6YH74">
    <property type="interactions" value="2315"/>
</dbReference>
<evidence type="ECO:0000313" key="4">
    <source>
        <dbReference type="RefSeq" id="XP_027204194.1"/>
    </source>
</evidence>
<keyword evidence="3" id="KW-1185">Reference proteome</keyword>